<organism evidence="3 4">
    <name type="scientific">Symbiobacterium thermophilum</name>
    <dbReference type="NCBI Taxonomy" id="2734"/>
    <lineage>
        <taxon>Bacteria</taxon>
        <taxon>Bacillati</taxon>
        <taxon>Bacillota</taxon>
        <taxon>Clostridia</taxon>
        <taxon>Eubacteriales</taxon>
        <taxon>Symbiobacteriaceae</taxon>
        <taxon>Symbiobacterium</taxon>
    </lineage>
</organism>
<evidence type="ECO:0000313" key="4">
    <source>
        <dbReference type="Proteomes" id="UP000732377"/>
    </source>
</evidence>
<dbReference type="PANTHER" id="PTHR35561:SF1">
    <property type="entry name" value="RNA 2',3'-CYCLIC PHOSPHODIESTERASE"/>
    <property type="match status" value="1"/>
</dbReference>
<dbReference type="PANTHER" id="PTHR35561">
    <property type="entry name" value="RNA 2',3'-CYCLIC PHOSPHODIESTERASE"/>
    <property type="match status" value="1"/>
</dbReference>
<dbReference type="AlphaFoldDB" id="A0A953IAM2"/>
<evidence type="ECO:0000256" key="1">
    <source>
        <dbReference type="ARBA" id="ARBA00022801"/>
    </source>
</evidence>
<dbReference type="HAMAP" id="MF_01940">
    <property type="entry name" value="RNA_CPDase"/>
    <property type="match status" value="1"/>
</dbReference>
<dbReference type="Pfam" id="PF13563">
    <property type="entry name" value="2_5_RNA_ligase2"/>
    <property type="match status" value="1"/>
</dbReference>
<feature type="active site" description="Proton acceptor" evidence="2">
    <location>
        <position position="135"/>
    </location>
</feature>
<dbReference type="Proteomes" id="UP000732377">
    <property type="component" value="Unassembled WGS sequence"/>
</dbReference>
<evidence type="ECO:0000313" key="3">
    <source>
        <dbReference type="EMBL" id="MBY6274615.1"/>
    </source>
</evidence>
<evidence type="ECO:0000256" key="2">
    <source>
        <dbReference type="HAMAP-Rule" id="MF_01940"/>
    </source>
</evidence>
<dbReference type="EMBL" id="PIUK01000001">
    <property type="protein sequence ID" value="MBY6274615.1"/>
    <property type="molecule type" value="Genomic_DNA"/>
</dbReference>
<comment type="similarity">
    <text evidence="2">Belongs to the 2H phosphoesterase superfamily. ThpR family.</text>
</comment>
<feature type="active site" description="Proton donor" evidence="2">
    <location>
        <position position="48"/>
    </location>
</feature>
<comment type="caution">
    <text evidence="3">The sequence shown here is derived from an EMBL/GenBank/DDBJ whole genome shotgun (WGS) entry which is preliminary data.</text>
</comment>
<keyword evidence="1 2" id="KW-0378">Hydrolase</keyword>
<feature type="short sequence motif" description="HXTX 1" evidence="2">
    <location>
        <begin position="48"/>
        <end position="51"/>
    </location>
</feature>
<sequence length="196" mass="21261">MTGVRCFAAVEVSSPDVRQALVRACDELRRALGADAGLVKWVRPDQFHFTLRFFGELGPTEVEAAAQALRRAAAGTAPFPLAVAGLGAFPSARSPRVLWAGTGEGREQLIALARRLEDELAAAGFGREERPFQPHLTLGRVRQGADLAAPLRGLLTRPPVRYGDWLVDRLVLMRSELLPAGPRYTVVEAAELVRGE</sequence>
<proteinExistence type="inferred from homology"/>
<dbReference type="InterPro" id="IPR004175">
    <property type="entry name" value="RNA_CPDase"/>
</dbReference>
<protein>
    <recommendedName>
        <fullName evidence="2">RNA 2',3'-cyclic phosphodiesterase</fullName>
        <shortName evidence="2">RNA 2',3'-CPDase</shortName>
        <ecNumber evidence="2">3.1.4.58</ecNumber>
    </recommendedName>
</protein>
<dbReference type="NCBIfam" id="TIGR02258">
    <property type="entry name" value="2_5_ligase"/>
    <property type="match status" value="1"/>
</dbReference>
<dbReference type="GO" id="GO:0008664">
    <property type="term" value="F:RNA 2',3'-cyclic 3'-phosphodiesterase activity"/>
    <property type="evidence" value="ECO:0007669"/>
    <property type="project" value="UniProtKB-EC"/>
</dbReference>
<comment type="catalytic activity">
    <reaction evidence="2">
        <text>a 3'-end 2',3'-cyclophospho-ribonucleotide-RNA + H2O = a 3'-end 2'-phospho-ribonucleotide-RNA + H(+)</text>
        <dbReference type="Rhea" id="RHEA:11828"/>
        <dbReference type="Rhea" id="RHEA-COMP:10464"/>
        <dbReference type="Rhea" id="RHEA-COMP:17353"/>
        <dbReference type="ChEBI" id="CHEBI:15377"/>
        <dbReference type="ChEBI" id="CHEBI:15378"/>
        <dbReference type="ChEBI" id="CHEBI:83064"/>
        <dbReference type="ChEBI" id="CHEBI:173113"/>
        <dbReference type="EC" id="3.1.4.58"/>
    </reaction>
</comment>
<reference evidence="3" key="1">
    <citation type="submission" date="2017-11" db="EMBL/GenBank/DDBJ databases">
        <title>Three new genomes from thermophilic consortium.</title>
        <authorList>
            <person name="Quaggio R."/>
            <person name="Amgarten D."/>
            <person name="Setubal J.C."/>
        </authorList>
    </citation>
    <scope>NUCLEOTIDE SEQUENCE</scope>
    <source>
        <strain evidence="3">ZCTH01-B2</strain>
    </source>
</reference>
<dbReference type="Gene3D" id="3.90.1140.10">
    <property type="entry name" value="Cyclic phosphodiesterase"/>
    <property type="match status" value="1"/>
</dbReference>
<dbReference type="SUPFAM" id="SSF55144">
    <property type="entry name" value="LigT-like"/>
    <property type="match status" value="1"/>
</dbReference>
<accession>A0A953IAM2</accession>
<comment type="function">
    <text evidence="2">Hydrolyzes RNA 2',3'-cyclic phosphodiester to an RNA 2'-phosphomonoester.</text>
</comment>
<gene>
    <name evidence="3" type="ORF">CWE10_00130</name>
</gene>
<name>A0A953IAM2_SYMTR</name>
<feature type="short sequence motif" description="HXTX 2" evidence="2">
    <location>
        <begin position="135"/>
        <end position="138"/>
    </location>
</feature>
<dbReference type="GO" id="GO:0004113">
    <property type="term" value="F:2',3'-cyclic-nucleotide 3'-phosphodiesterase activity"/>
    <property type="evidence" value="ECO:0007669"/>
    <property type="project" value="InterPro"/>
</dbReference>
<dbReference type="InterPro" id="IPR009097">
    <property type="entry name" value="Cyclic_Pdiesterase"/>
</dbReference>
<dbReference type="EC" id="3.1.4.58" evidence="2"/>